<evidence type="ECO:0000313" key="7">
    <source>
        <dbReference type="EMBL" id="CAD7284989.1"/>
    </source>
</evidence>
<dbReference type="Pfam" id="PF07690">
    <property type="entry name" value="MFS_1"/>
    <property type="match status" value="1"/>
</dbReference>
<dbReference type="FunFam" id="1.20.1250.20:FF:001045">
    <property type="entry name" value="Solute carrier family 17 (sodium phosphate), member 3"/>
    <property type="match status" value="1"/>
</dbReference>
<sequence>GVTYPACHGIWRHWAPPLERSRLATLAFCGSYGGAVVGMPLAGYLVETYGWETPFYFYGVAGLVWYMFWLWLSFEKPAKHPTISDQELFYIHESLGTTALKLPEPTFRTTPWKAFFTSMPVYAILVANFCRSWTFYLLLIDQATYLKEVFDYNLKEA</sequence>
<protein>
    <recommendedName>
        <fullName evidence="6">Major facilitator superfamily (MFS) profile domain-containing protein</fullName>
    </recommendedName>
</protein>
<name>A0A7R9GLM6_9CRUS</name>
<keyword evidence="3 5" id="KW-1133">Transmembrane helix</keyword>
<dbReference type="SUPFAM" id="SSF103473">
    <property type="entry name" value="MFS general substrate transporter"/>
    <property type="match status" value="1"/>
</dbReference>
<feature type="non-terminal residue" evidence="7">
    <location>
        <position position="157"/>
    </location>
</feature>
<proteinExistence type="predicted"/>
<keyword evidence="2 5" id="KW-0812">Transmembrane</keyword>
<feature type="transmembrane region" description="Helical" evidence="5">
    <location>
        <begin position="55"/>
        <end position="74"/>
    </location>
</feature>
<keyword evidence="4 5" id="KW-0472">Membrane</keyword>
<dbReference type="GO" id="GO:0035249">
    <property type="term" value="P:synaptic transmission, glutamatergic"/>
    <property type="evidence" value="ECO:0007669"/>
    <property type="project" value="TreeGrafter"/>
</dbReference>
<evidence type="ECO:0000259" key="6">
    <source>
        <dbReference type="PROSITE" id="PS50850"/>
    </source>
</evidence>
<evidence type="ECO:0000256" key="4">
    <source>
        <dbReference type="ARBA" id="ARBA00023136"/>
    </source>
</evidence>
<evidence type="ECO:0000256" key="5">
    <source>
        <dbReference type="SAM" id="Phobius"/>
    </source>
</evidence>
<organism evidence="7">
    <name type="scientific">Notodromas monacha</name>
    <dbReference type="NCBI Taxonomy" id="399045"/>
    <lineage>
        <taxon>Eukaryota</taxon>
        <taxon>Metazoa</taxon>
        <taxon>Ecdysozoa</taxon>
        <taxon>Arthropoda</taxon>
        <taxon>Crustacea</taxon>
        <taxon>Oligostraca</taxon>
        <taxon>Ostracoda</taxon>
        <taxon>Podocopa</taxon>
        <taxon>Podocopida</taxon>
        <taxon>Cypridocopina</taxon>
        <taxon>Cypridoidea</taxon>
        <taxon>Cyprididae</taxon>
        <taxon>Notodromas</taxon>
    </lineage>
</organism>
<dbReference type="GO" id="GO:0005326">
    <property type="term" value="F:neurotransmitter transmembrane transporter activity"/>
    <property type="evidence" value="ECO:0007669"/>
    <property type="project" value="TreeGrafter"/>
</dbReference>
<dbReference type="Proteomes" id="UP000678499">
    <property type="component" value="Unassembled WGS sequence"/>
</dbReference>
<dbReference type="InterPro" id="IPR011701">
    <property type="entry name" value="MFS"/>
</dbReference>
<gene>
    <name evidence="7" type="ORF">NMOB1V02_LOCUS12591</name>
</gene>
<dbReference type="PANTHER" id="PTHR11662:SF456">
    <property type="entry name" value="VESICULAR GLUTAMATE TRANSPORTER, ISOFORM A"/>
    <property type="match status" value="1"/>
</dbReference>
<comment type="subcellular location">
    <subcellularLocation>
        <location evidence="1">Membrane</location>
        <topology evidence="1">Multi-pass membrane protein</topology>
    </subcellularLocation>
</comment>
<dbReference type="Gene3D" id="1.20.1250.20">
    <property type="entry name" value="MFS general substrate transporter like domains"/>
    <property type="match status" value="1"/>
</dbReference>
<feature type="non-terminal residue" evidence="7">
    <location>
        <position position="1"/>
    </location>
</feature>
<dbReference type="InterPro" id="IPR036259">
    <property type="entry name" value="MFS_trans_sf"/>
</dbReference>
<dbReference type="EMBL" id="CAJPEX010010844">
    <property type="protein sequence ID" value="CAG0925141.1"/>
    <property type="molecule type" value="Genomic_DNA"/>
</dbReference>
<dbReference type="AlphaFoldDB" id="A0A7R9GLM6"/>
<feature type="transmembrane region" description="Helical" evidence="5">
    <location>
        <begin position="23"/>
        <end position="43"/>
    </location>
</feature>
<evidence type="ECO:0000256" key="3">
    <source>
        <dbReference type="ARBA" id="ARBA00022989"/>
    </source>
</evidence>
<accession>A0A7R9GLM6</accession>
<dbReference type="GO" id="GO:0050803">
    <property type="term" value="P:regulation of synapse structure or activity"/>
    <property type="evidence" value="ECO:0007669"/>
    <property type="project" value="TreeGrafter"/>
</dbReference>
<evidence type="ECO:0000256" key="1">
    <source>
        <dbReference type="ARBA" id="ARBA00004141"/>
    </source>
</evidence>
<dbReference type="InterPro" id="IPR020846">
    <property type="entry name" value="MFS_dom"/>
</dbReference>
<evidence type="ECO:0000256" key="2">
    <source>
        <dbReference type="ARBA" id="ARBA00022692"/>
    </source>
</evidence>
<feature type="domain" description="Major facilitator superfamily (MFS) profile" evidence="6">
    <location>
        <begin position="1"/>
        <end position="157"/>
    </location>
</feature>
<keyword evidence="8" id="KW-1185">Reference proteome</keyword>
<dbReference type="GO" id="GO:0030672">
    <property type="term" value="C:synaptic vesicle membrane"/>
    <property type="evidence" value="ECO:0007669"/>
    <property type="project" value="TreeGrafter"/>
</dbReference>
<dbReference type="OrthoDB" id="6368820at2759"/>
<dbReference type="GO" id="GO:0005313">
    <property type="term" value="F:L-glutamate transmembrane transporter activity"/>
    <property type="evidence" value="ECO:0007669"/>
    <property type="project" value="TreeGrafter"/>
</dbReference>
<dbReference type="PROSITE" id="PS50850">
    <property type="entry name" value="MFS"/>
    <property type="match status" value="1"/>
</dbReference>
<evidence type="ECO:0000313" key="8">
    <source>
        <dbReference type="Proteomes" id="UP000678499"/>
    </source>
</evidence>
<dbReference type="InterPro" id="IPR050382">
    <property type="entry name" value="MFS_Na/Anion_cotransporter"/>
</dbReference>
<dbReference type="PANTHER" id="PTHR11662">
    <property type="entry name" value="SOLUTE CARRIER FAMILY 17"/>
    <property type="match status" value="1"/>
</dbReference>
<dbReference type="GO" id="GO:0060076">
    <property type="term" value="C:excitatory synapse"/>
    <property type="evidence" value="ECO:0007669"/>
    <property type="project" value="TreeGrafter"/>
</dbReference>
<reference evidence="7" key="1">
    <citation type="submission" date="2020-11" db="EMBL/GenBank/DDBJ databases">
        <authorList>
            <person name="Tran Van P."/>
        </authorList>
    </citation>
    <scope>NUCLEOTIDE SEQUENCE</scope>
</reference>
<dbReference type="GO" id="GO:0098700">
    <property type="term" value="P:neurotransmitter loading into synaptic vesicle"/>
    <property type="evidence" value="ECO:0007669"/>
    <property type="project" value="TreeGrafter"/>
</dbReference>
<dbReference type="EMBL" id="OA892881">
    <property type="protein sequence ID" value="CAD7284989.1"/>
    <property type="molecule type" value="Genomic_DNA"/>
</dbReference>